<accession>A0A6A4ZTS7</accession>
<dbReference type="GO" id="GO:0019825">
    <property type="term" value="F:oxygen binding"/>
    <property type="evidence" value="ECO:0007669"/>
    <property type="project" value="InterPro"/>
</dbReference>
<dbReference type="EMBL" id="VJMH01000486">
    <property type="protein sequence ID" value="KAF0715953.1"/>
    <property type="molecule type" value="Genomic_DNA"/>
</dbReference>
<dbReference type="AlphaFoldDB" id="A0A6A4ZTS7"/>
<dbReference type="Gene3D" id="1.10.490.10">
    <property type="entry name" value="Globins"/>
    <property type="match status" value="1"/>
</dbReference>
<organism evidence="1">
    <name type="scientific">Aphanomyces stellatus</name>
    <dbReference type="NCBI Taxonomy" id="120398"/>
    <lineage>
        <taxon>Eukaryota</taxon>
        <taxon>Sar</taxon>
        <taxon>Stramenopiles</taxon>
        <taxon>Oomycota</taxon>
        <taxon>Saprolegniomycetes</taxon>
        <taxon>Saprolegniales</taxon>
        <taxon>Verrucalvaceae</taxon>
        <taxon>Aphanomyces</taxon>
    </lineage>
</organism>
<reference evidence="1" key="1">
    <citation type="submission" date="2019-06" db="EMBL/GenBank/DDBJ databases">
        <title>Genomics analysis of Aphanomyces spp. identifies a new class of oomycete effector associated with host adaptation.</title>
        <authorList>
            <person name="Gaulin E."/>
        </authorList>
    </citation>
    <scope>NUCLEOTIDE SEQUENCE</scope>
    <source>
        <strain evidence="1">CBS 578.67</strain>
    </source>
</reference>
<dbReference type="GO" id="GO:0020037">
    <property type="term" value="F:heme binding"/>
    <property type="evidence" value="ECO:0007669"/>
    <property type="project" value="InterPro"/>
</dbReference>
<protein>
    <submittedName>
        <fullName evidence="1">Uncharacterized protein</fullName>
    </submittedName>
</protein>
<name>A0A6A4ZTS7_9STRA</name>
<sequence>MSNNTKPQWELHSPHCTNTLSIHVGPTTASDVAPEVRSLFRTSIIVQGKALINIIQSIIKGPITTDAVGGVVDFRHNKYGVKMQYYNILGRVLLLTLGECTGSEFWTSDLELAWRTVYAYMMTAMSPILYHGVTEPTELDKAMAKRGEAGSNEVDRSVERRLLCSP</sequence>
<gene>
    <name evidence="1" type="ORF">As57867_003087</name>
</gene>
<comment type="caution">
    <text evidence="1">The sequence shown here is derived from an EMBL/GenBank/DDBJ whole genome shotgun (WGS) entry which is preliminary data.</text>
</comment>
<feature type="non-terminal residue" evidence="1">
    <location>
        <position position="166"/>
    </location>
</feature>
<dbReference type="OrthoDB" id="436496at2759"/>
<dbReference type="InterPro" id="IPR009050">
    <property type="entry name" value="Globin-like_sf"/>
</dbReference>
<evidence type="ECO:0000313" key="1">
    <source>
        <dbReference type="EMBL" id="KAF0715953.1"/>
    </source>
</evidence>
<dbReference type="SUPFAM" id="SSF46458">
    <property type="entry name" value="Globin-like"/>
    <property type="match status" value="1"/>
</dbReference>
<proteinExistence type="predicted"/>
<dbReference type="InterPro" id="IPR012292">
    <property type="entry name" value="Globin/Proto"/>
</dbReference>